<evidence type="ECO:0000313" key="1">
    <source>
        <dbReference type="EMBL" id="CAJ24150.1"/>
    </source>
</evidence>
<proteinExistence type="predicted"/>
<gene>
    <name evidence="1" type="ordered locus">XCV2473</name>
</gene>
<dbReference type="AlphaFoldDB" id="Q3BSQ9"/>
<dbReference type="EMBL" id="AM039952">
    <property type="protein sequence ID" value="CAJ24150.1"/>
    <property type="molecule type" value="Genomic_DNA"/>
</dbReference>
<dbReference type="HOGENOM" id="CLU_2541727_0_0_6"/>
<reference evidence="1 2" key="1">
    <citation type="journal article" date="2005" name="J. Bacteriol.">
        <title>Insights into genome plasticity and pathogenicity of the plant pathogenic Bacterium Xanthomonas campestris pv. vesicatoria revealed by the complete genome sequence.</title>
        <authorList>
            <person name="Thieme F."/>
            <person name="Koebnik R."/>
            <person name="Bekel T."/>
            <person name="Berger C."/>
            <person name="Boch J."/>
            <person name="Buettner D."/>
            <person name="Caldana C."/>
            <person name="Gaigalat L."/>
            <person name="Goesmann A."/>
            <person name="Kay S."/>
            <person name="Kirchner O."/>
            <person name="Lanz C."/>
            <person name="Linke B."/>
            <person name="McHardy A.C."/>
            <person name="Meyer F."/>
            <person name="Mittenhuber G."/>
            <person name="Nies D.H."/>
            <person name="Niesbach-Kloesgen U."/>
            <person name="Patschkowski T."/>
            <person name="Rueckert C."/>
            <person name="Rupp O."/>
            <person name="Schneicker S."/>
            <person name="Schuster S.C."/>
            <person name="Vorhoelter F.J."/>
            <person name="Weber E."/>
            <person name="Puehler A."/>
            <person name="Bonas U."/>
            <person name="Bartels D."/>
            <person name="Kaiser O."/>
        </authorList>
    </citation>
    <scope>NUCLEOTIDE SEQUENCE [LARGE SCALE GENOMIC DNA]</scope>
    <source>
        <strain evidence="1 2">85-10</strain>
    </source>
</reference>
<evidence type="ECO:0000313" key="2">
    <source>
        <dbReference type="Proteomes" id="UP000007069"/>
    </source>
</evidence>
<name>Q3BSQ9_XANE5</name>
<protein>
    <submittedName>
        <fullName evidence="1">Putative secreted protein</fullName>
    </submittedName>
</protein>
<organism evidence="2">
    <name type="scientific">Xanthomonas euvesicatoria pv. vesicatoria (strain 85-10)</name>
    <name type="common">Xanthomonas campestris pv. vesicatoria</name>
    <dbReference type="NCBI Taxonomy" id="316273"/>
    <lineage>
        <taxon>Bacteria</taxon>
        <taxon>Pseudomonadati</taxon>
        <taxon>Pseudomonadota</taxon>
        <taxon>Gammaproteobacteria</taxon>
        <taxon>Lysobacterales</taxon>
        <taxon>Lysobacteraceae</taxon>
        <taxon>Xanthomonas</taxon>
    </lineage>
</organism>
<sequence>MRTLSCALLSLSGSAHGTLEVCDTNLMPSLSNQVVFPQLTKNGSVAAIQDPADKARCADAAYQAGGTEKCECDDVHQAPSPAP</sequence>
<dbReference type="Proteomes" id="UP000007069">
    <property type="component" value="Chromosome"/>
</dbReference>
<accession>Q3BSQ9</accession>
<dbReference type="KEGG" id="xcv:XCV2473"/>